<evidence type="ECO:0000313" key="3">
    <source>
        <dbReference type="Proteomes" id="UP001244207"/>
    </source>
</evidence>
<gene>
    <name evidence="2" type="ORF">BDZ83DRAFT_430938</name>
</gene>
<sequence length="150" mass="16132">MTATMNLVSLGHSLLLAHLMACVRVVSDRLHVRRRHVPCLKLGSHAARKARQGSLELDDGLALFSSVALLVFFNIWLPSPPPVVSLRCLSLPVTFCSSCHGAPHRCRLLSARPCSRLGWRVMGEEVPSSVVCSIRSGSQGMVQGPAVGSP</sequence>
<dbReference type="Proteomes" id="UP001244207">
    <property type="component" value="Unassembled WGS sequence"/>
</dbReference>
<feature type="chain" id="PRO_5042033676" description="Secreted protein" evidence="1">
    <location>
        <begin position="23"/>
        <end position="150"/>
    </location>
</feature>
<name>A0AAD8UFX0_GLOAC</name>
<dbReference type="GeneID" id="85386947"/>
<keyword evidence="3" id="KW-1185">Reference proteome</keyword>
<dbReference type="RefSeq" id="XP_060362383.1">
    <property type="nucleotide sequence ID" value="XM_060503048.1"/>
</dbReference>
<comment type="caution">
    <text evidence="2">The sequence shown here is derived from an EMBL/GenBank/DDBJ whole genome shotgun (WGS) entry which is preliminary data.</text>
</comment>
<reference evidence="2" key="1">
    <citation type="submission" date="2021-12" db="EMBL/GenBank/DDBJ databases">
        <title>Comparative genomics, transcriptomics and evolutionary studies reveal genomic signatures of adaptation to plant cell wall in hemibiotrophic fungi.</title>
        <authorList>
            <consortium name="DOE Joint Genome Institute"/>
            <person name="Baroncelli R."/>
            <person name="Diaz J.F."/>
            <person name="Benocci T."/>
            <person name="Peng M."/>
            <person name="Battaglia E."/>
            <person name="Haridas S."/>
            <person name="Andreopoulos W."/>
            <person name="Labutti K."/>
            <person name="Pangilinan J."/>
            <person name="Floch G.L."/>
            <person name="Makela M.R."/>
            <person name="Henrissat B."/>
            <person name="Grigoriev I.V."/>
            <person name="Crouch J.A."/>
            <person name="De Vries R.P."/>
            <person name="Sukno S.A."/>
            <person name="Thon M.R."/>
        </authorList>
    </citation>
    <scope>NUCLEOTIDE SEQUENCE</scope>
    <source>
        <strain evidence="2">CBS 112980</strain>
    </source>
</reference>
<dbReference type="AlphaFoldDB" id="A0AAD8UFX0"/>
<evidence type="ECO:0000313" key="2">
    <source>
        <dbReference type="EMBL" id="KAK1722328.1"/>
    </source>
</evidence>
<accession>A0AAD8UFX0</accession>
<keyword evidence="1" id="KW-0732">Signal</keyword>
<evidence type="ECO:0000256" key="1">
    <source>
        <dbReference type="SAM" id="SignalP"/>
    </source>
</evidence>
<organism evidence="2 3">
    <name type="scientific">Glomerella acutata</name>
    <name type="common">Colletotrichum acutatum</name>
    <dbReference type="NCBI Taxonomy" id="27357"/>
    <lineage>
        <taxon>Eukaryota</taxon>
        <taxon>Fungi</taxon>
        <taxon>Dikarya</taxon>
        <taxon>Ascomycota</taxon>
        <taxon>Pezizomycotina</taxon>
        <taxon>Sordariomycetes</taxon>
        <taxon>Hypocreomycetidae</taxon>
        <taxon>Glomerellales</taxon>
        <taxon>Glomerellaceae</taxon>
        <taxon>Colletotrichum</taxon>
        <taxon>Colletotrichum acutatum species complex</taxon>
    </lineage>
</organism>
<feature type="signal peptide" evidence="1">
    <location>
        <begin position="1"/>
        <end position="22"/>
    </location>
</feature>
<evidence type="ECO:0008006" key="4">
    <source>
        <dbReference type="Google" id="ProtNLM"/>
    </source>
</evidence>
<protein>
    <recommendedName>
        <fullName evidence="4">Secreted protein</fullName>
    </recommendedName>
</protein>
<proteinExistence type="predicted"/>
<dbReference type="EMBL" id="JAHMHS010000081">
    <property type="protein sequence ID" value="KAK1722328.1"/>
    <property type="molecule type" value="Genomic_DNA"/>
</dbReference>